<dbReference type="InterPro" id="IPR025537">
    <property type="entry name" value="DUF4423"/>
</dbReference>
<dbReference type="EMBL" id="PGEX01000001">
    <property type="protein sequence ID" value="PJJ40969.1"/>
    <property type="molecule type" value="Genomic_DNA"/>
</dbReference>
<evidence type="ECO:0000256" key="1">
    <source>
        <dbReference type="SAM" id="Coils"/>
    </source>
</evidence>
<dbReference type="NCBIfam" id="TIGR02147">
    <property type="entry name" value="Fsuc_second"/>
    <property type="match status" value="1"/>
</dbReference>
<name>A0A2M9A5J2_9BACT</name>
<comment type="caution">
    <text evidence="3">The sequence shown here is derived from an EMBL/GenBank/DDBJ whole genome shotgun (WGS) entry which is preliminary data.</text>
</comment>
<dbReference type="AlphaFoldDB" id="A0A2M9A5J2"/>
<dbReference type="Pfam" id="PF14394">
    <property type="entry name" value="DUF4423"/>
    <property type="match status" value="1"/>
</dbReference>
<dbReference type="Proteomes" id="UP000231134">
    <property type="component" value="Unassembled WGS sequence"/>
</dbReference>
<accession>A0A2M9A5J2</accession>
<protein>
    <submittedName>
        <fullName evidence="3">Uncharacterized protein (TIGR02147 family)</fullName>
    </submittedName>
</protein>
<keyword evidence="1" id="KW-0175">Coiled coil</keyword>
<organism evidence="3 4">
    <name type="scientific">Hallerella succinigenes</name>
    <dbReference type="NCBI Taxonomy" id="1896222"/>
    <lineage>
        <taxon>Bacteria</taxon>
        <taxon>Pseudomonadati</taxon>
        <taxon>Fibrobacterota</taxon>
        <taxon>Fibrobacteria</taxon>
        <taxon>Fibrobacterales</taxon>
        <taxon>Fibrobacteraceae</taxon>
        <taxon>Hallerella</taxon>
    </lineage>
</organism>
<proteinExistence type="predicted"/>
<evidence type="ECO:0000313" key="3">
    <source>
        <dbReference type="EMBL" id="PJJ40969.1"/>
    </source>
</evidence>
<sequence>MSRLKNKNVLNFRLFIYIKNVEKLTDIFQYTHFRKYLAEYQGARALVEPSFSRTEICARLGLPKTRSYFADVLRGKKVSPRMVQKFIEVLELNRKEAKYFESMVKLDQAKSDAVRKDAMEELLKINPHPQMLLNSDAYEYYAKWYHSALFAILDVMDVSDDLSSVAKRIFPKVTIGKLNESIALLSRLGLIRKNDDGFWKPTKDSISSGPYNNDELIREYQLQCFELSKEALLTPSKNPHVMNTLVFSLSKNAYKKLEAELQAFKAKAHQIVAEDQEKADGVYHMNIHLFSNLDAEAKP</sequence>
<feature type="domain" description="DUF4423" evidence="2">
    <location>
        <begin position="131"/>
        <end position="291"/>
    </location>
</feature>
<gene>
    <name evidence="3" type="ORF">BGX16_0921</name>
</gene>
<feature type="coiled-coil region" evidence="1">
    <location>
        <begin position="247"/>
        <end position="274"/>
    </location>
</feature>
<evidence type="ECO:0000313" key="4">
    <source>
        <dbReference type="Proteomes" id="UP000231134"/>
    </source>
</evidence>
<dbReference type="InterPro" id="IPR011873">
    <property type="entry name" value="CHP02147"/>
</dbReference>
<evidence type="ECO:0000259" key="2">
    <source>
        <dbReference type="Pfam" id="PF14394"/>
    </source>
</evidence>
<keyword evidence="4" id="KW-1185">Reference proteome</keyword>
<reference evidence="3 4" key="1">
    <citation type="submission" date="2017-11" db="EMBL/GenBank/DDBJ databases">
        <title>Animal gut microbial communities from fecal samples from Wisconsin, USA.</title>
        <authorList>
            <person name="Neumann A."/>
        </authorList>
    </citation>
    <scope>NUCLEOTIDE SEQUENCE [LARGE SCALE GENOMIC DNA]</scope>
    <source>
        <strain evidence="3 4">UWS3</strain>
    </source>
</reference>